<organism evidence="2">
    <name type="scientific">Stellaria longipes</name>
    <name type="common">Longstalk starwort</name>
    <name type="synonym">Alsine longipes</name>
    <dbReference type="NCBI Taxonomy" id="19744"/>
    <lineage>
        <taxon>Eukaryota</taxon>
        <taxon>Viridiplantae</taxon>
        <taxon>Streptophyta</taxon>
        <taxon>Embryophyta</taxon>
        <taxon>Tracheophyta</taxon>
        <taxon>Spermatophyta</taxon>
        <taxon>Magnoliopsida</taxon>
        <taxon>eudicotyledons</taxon>
        <taxon>Gunneridae</taxon>
        <taxon>Pentapetalae</taxon>
        <taxon>Caryophyllales</taxon>
        <taxon>Caryophyllaceae</taxon>
        <taxon>Alsineae</taxon>
        <taxon>Stellaria</taxon>
    </lineage>
</organism>
<feature type="non-terminal residue" evidence="2">
    <location>
        <position position="1"/>
    </location>
</feature>
<accession>O22337</accession>
<dbReference type="AlphaFoldDB" id="O22337"/>
<name>O22337_STELP</name>
<sequence length="71" mass="8200">FRVCFANMDEETVRLAVRSFAQVEKSNDKSSSMEKKQRHSRRDLQIFSLSKRMLDDPASSPINSPLVRART</sequence>
<evidence type="ECO:0000256" key="1">
    <source>
        <dbReference type="SAM" id="MobiDB-lite"/>
    </source>
</evidence>
<feature type="region of interest" description="Disordered" evidence="1">
    <location>
        <begin position="24"/>
        <end position="44"/>
    </location>
</feature>
<dbReference type="EC" id="4.4.1.14" evidence="2"/>
<reference evidence="2" key="1">
    <citation type="journal article" date="1998" name="Plant Mol. Biol.">
        <title>Differential regulation of 1-aminocyclopropane-1-carboxylate synthase gene family and its role in phenotypic plasticity in Stellaria longipes.</title>
        <authorList>
            <person name="Kathiresan A."/>
            <person name="Nagarathna K.C."/>
            <person name="Moloney M.M."/>
            <person name="Reid D.M."/>
            <person name="Chinnappa C.C."/>
        </authorList>
    </citation>
    <scope>NUCLEOTIDE SEQUENCE</scope>
    <source>
        <strain evidence="2">Alpine</strain>
    </source>
</reference>
<evidence type="ECO:0000313" key="2">
    <source>
        <dbReference type="EMBL" id="AAC49925.1"/>
    </source>
</evidence>
<dbReference type="GO" id="GO:0016847">
    <property type="term" value="F:1-aminocyclopropane-1-carboxylate synthase activity"/>
    <property type="evidence" value="ECO:0007669"/>
    <property type="project" value="UniProtKB-EC"/>
</dbReference>
<feature type="compositionally biased region" description="Basic and acidic residues" evidence="1">
    <location>
        <begin position="25"/>
        <end position="35"/>
    </location>
</feature>
<keyword evidence="2" id="KW-0456">Lyase</keyword>
<proteinExistence type="evidence at transcript level"/>
<protein>
    <submittedName>
        <fullName evidence="2">ACC synthase</fullName>
        <ecNumber evidence="2">4.4.1.14</ecNumber>
    </submittedName>
</protein>
<dbReference type="EMBL" id="AF003983">
    <property type="protein sequence ID" value="AAC49925.1"/>
    <property type="molecule type" value="mRNA"/>
</dbReference>